<accession>X0WAL1</accession>
<feature type="non-terminal residue" evidence="1">
    <location>
        <position position="130"/>
    </location>
</feature>
<gene>
    <name evidence="1" type="ORF">S01H1_33261</name>
</gene>
<name>X0WAL1_9ZZZZ</name>
<comment type="caution">
    <text evidence="1">The sequence shown here is derived from an EMBL/GenBank/DDBJ whole genome shotgun (WGS) entry which is preliminary data.</text>
</comment>
<reference evidence="1" key="1">
    <citation type="journal article" date="2014" name="Front. Microbiol.">
        <title>High frequency of phylogenetically diverse reductive dehalogenase-homologous genes in deep subseafloor sedimentary metagenomes.</title>
        <authorList>
            <person name="Kawai M."/>
            <person name="Futagami T."/>
            <person name="Toyoda A."/>
            <person name="Takaki Y."/>
            <person name="Nishi S."/>
            <person name="Hori S."/>
            <person name="Arai W."/>
            <person name="Tsubouchi T."/>
            <person name="Morono Y."/>
            <person name="Uchiyama I."/>
            <person name="Ito T."/>
            <person name="Fujiyama A."/>
            <person name="Inagaki F."/>
            <person name="Takami H."/>
        </authorList>
    </citation>
    <scope>NUCLEOTIDE SEQUENCE</scope>
    <source>
        <strain evidence="1">Expedition CK06-06</strain>
    </source>
</reference>
<dbReference type="EMBL" id="BARS01020643">
    <property type="protein sequence ID" value="GAG09706.1"/>
    <property type="molecule type" value="Genomic_DNA"/>
</dbReference>
<dbReference type="Gene3D" id="3.40.50.20">
    <property type="match status" value="1"/>
</dbReference>
<evidence type="ECO:0000313" key="1">
    <source>
        <dbReference type="EMBL" id="GAG09706.1"/>
    </source>
</evidence>
<organism evidence="1">
    <name type="scientific">marine sediment metagenome</name>
    <dbReference type="NCBI Taxonomy" id="412755"/>
    <lineage>
        <taxon>unclassified sequences</taxon>
        <taxon>metagenomes</taxon>
        <taxon>ecological metagenomes</taxon>
    </lineage>
</organism>
<sequence length="130" mass="14459">MRNVIILGAGGAASALTFYIEDNNSINESKEKINILGYIGDKPGVDEYWKKYGYKAPVLCDFNAYVPAQNEEVLIAIADMEVRKNKINSLMNKNARIGEFIHHSVIVPKIRNLGIGNVIFPHCIIEPNAI</sequence>
<proteinExistence type="predicted"/>
<protein>
    <submittedName>
        <fullName evidence="1">Uncharacterized protein</fullName>
    </submittedName>
</protein>
<dbReference type="AlphaFoldDB" id="X0WAL1"/>